<dbReference type="GeneID" id="94427769"/>
<proteinExistence type="predicted"/>
<dbReference type="Pfam" id="PF10564">
    <property type="entry name" value="MAR_sialic_bdg"/>
    <property type="match status" value="3"/>
</dbReference>
<dbReference type="RefSeq" id="XP_067923476.1">
    <property type="nucleotide sequence ID" value="XM_068064558.1"/>
</dbReference>
<dbReference type="Proteomes" id="UP000221165">
    <property type="component" value="Unassembled WGS sequence"/>
</dbReference>
<dbReference type="InterPro" id="IPR019562">
    <property type="entry name" value="Micronemal-adhesive-rpt_sia-bd"/>
</dbReference>
<accession>A0A2C6L209</accession>
<dbReference type="EMBL" id="MIGC01002018">
    <property type="protein sequence ID" value="PHJ21796.1"/>
    <property type="molecule type" value="Genomic_DNA"/>
</dbReference>
<organism evidence="1 2">
    <name type="scientific">Cystoisospora suis</name>
    <dbReference type="NCBI Taxonomy" id="483139"/>
    <lineage>
        <taxon>Eukaryota</taxon>
        <taxon>Sar</taxon>
        <taxon>Alveolata</taxon>
        <taxon>Apicomplexa</taxon>
        <taxon>Conoidasida</taxon>
        <taxon>Coccidia</taxon>
        <taxon>Eucoccidiorida</taxon>
        <taxon>Eimeriorina</taxon>
        <taxon>Sarcocystidae</taxon>
        <taxon>Cystoisospora</taxon>
    </lineage>
</organism>
<name>A0A2C6L209_9APIC</name>
<dbReference type="OrthoDB" id="328670at2759"/>
<evidence type="ECO:0000313" key="1">
    <source>
        <dbReference type="EMBL" id="PHJ21796.1"/>
    </source>
</evidence>
<keyword evidence="2" id="KW-1185">Reference proteome</keyword>
<comment type="caution">
    <text evidence="1">The sequence shown here is derived from an EMBL/GenBank/DDBJ whole genome shotgun (WGS) entry which is preliminary data.</text>
</comment>
<reference evidence="1 2" key="1">
    <citation type="journal article" date="2017" name="Int. J. Parasitol.">
        <title>The genome of the protozoan parasite Cystoisospora suis and a reverse vaccinology approach to identify vaccine candidates.</title>
        <authorList>
            <person name="Palmieri N."/>
            <person name="Shrestha A."/>
            <person name="Ruttkowski B."/>
            <person name="Beck T."/>
            <person name="Vogl C."/>
            <person name="Tomley F."/>
            <person name="Blake D.P."/>
            <person name="Joachim A."/>
        </authorList>
    </citation>
    <scope>NUCLEOTIDE SEQUENCE [LARGE SCALE GENOMIC DNA]</scope>
    <source>
        <strain evidence="1 2">Wien I</strain>
    </source>
</reference>
<protein>
    <submittedName>
        <fullName evidence="1">Microneme protein</fullName>
    </submittedName>
</protein>
<evidence type="ECO:0000313" key="2">
    <source>
        <dbReference type="Proteomes" id="UP000221165"/>
    </source>
</evidence>
<sequence>MDLLLVLPADAMCNFKKTNYVARYDNGRKRWMCFSPDDISIEGQSFCSDNCGGPVQCAGGVTEGEIPAYTVYIIQHPDIAEAFAALHPCKHPDEICVPSSVNPPKCVKSRPPASVHRLSDQQRALDSYCQTLTDQLCREGKQTKNCYELWVARRDASQEGEPPAWACYPASFLDLSDMSTCLDGCSNQVPCAGAPKSFPDFCVMQPELKAIAENPNFCSPFQRAANEYCKKKQGAASVARRHTKSDDWACFPADELPPPGWTGCADNCGNFSFCTGSLAEVVSAATAPGVQPDPGVATAVKSVPAPCLEGEECTATGLNPLYCSHTRPNPQPKPLPNAVLREALGCGGMQQ</sequence>
<gene>
    <name evidence="1" type="ORF">CSUI_004366</name>
</gene>
<dbReference type="Gene3D" id="3.90.640.70">
    <property type="match status" value="3"/>
</dbReference>
<dbReference type="AlphaFoldDB" id="A0A2C6L209"/>
<dbReference type="VEuPathDB" id="ToxoDB:CSUI_004366"/>